<dbReference type="STRING" id="1325564.NSJP_2904"/>
<name>A0A1W1I825_9BACT</name>
<sequence>MIEKLAGLSLAAILVSTSAWAEEYAFTNGFPTPKAAQRVQDEQDYQRAIQTYRFFYPTVSMEATFQGTRDAGAVDNKSAMILSGGPRHVLFTGNADTPYMGGVFNLKETGSLVIELPPGGYLGIVNDHHFGWIHDIGLPGDDAGRGGKHLILPPDYQGEVPAGYYAGRSKTHFILVGARALPPGGDMNAGLEAQRQVKIYPLSQADNPPAYEFVDRTRDKIDVTLLRWESNLKFWERLHKVLQEEPAIEEFRPMYGMLAMLGIEKDKPFQPDERMKKILLRAAKDGRAHMLAAGFASNRPDRFVWKDRQWEYSTLRWENGDFELPTGIDLEARDRWFSQAVGMSPKMVLRVEGAGSLYWLGLRDKKGNYLDGGKTYKLSIPQPVPQKLFWSVTVYDNQTRSMIQTTQDKAALRSLVELKDVPQTGVTDLYFGPKAPAGQEGRWIKTIPGKGWFVYLRLYGPVGPAFDGSWKPEDFEEIK</sequence>
<evidence type="ECO:0000256" key="1">
    <source>
        <dbReference type="SAM" id="SignalP"/>
    </source>
</evidence>
<evidence type="ECO:0000259" key="3">
    <source>
        <dbReference type="Pfam" id="PF06863"/>
    </source>
</evidence>
<feature type="signal peptide" evidence="1">
    <location>
        <begin position="1"/>
        <end position="21"/>
    </location>
</feature>
<dbReference type="InterPro" id="IPR037050">
    <property type="entry name" value="DUF1254_sf"/>
</dbReference>
<proteinExistence type="predicted"/>
<dbReference type="RefSeq" id="WP_080887367.1">
    <property type="nucleotide sequence ID" value="NZ_LT828648.1"/>
</dbReference>
<evidence type="ECO:0008006" key="6">
    <source>
        <dbReference type="Google" id="ProtNLM"/>
    </source>
</evidence>
<evidence type="ECO:0000313" key="5">
    <source>
        <dbReference type="Proteomes" id="UP000192042"/>
    </source>
</evidence>
<dbReference type="Proteomes" id="UP000192042">
    <property type="component" value="Chromosome I"/>
</dbReference>
<dbReference type="OrthoDB" id="272779at2"/>
<gene>
    <name evidence="4" type="ORF">NSJP_2904</name>
</gene>
<feature type="chain" id="PRO_5012890392" description="DUF1254 domain-containing protein" evidence="1">
    <location>
        <begin position="22"/>
        <end position="479"/>
    </location>
</feature>
<protein>
    <recommendedName>
        <fullName evidence="6">DUF1254 domain-containing protein</fullName>
    </recommendedName>
</protein>
<dbReference type="InterPro" id="IPR010621">
    <property type="entry name" value="DUF1214"/>
</dbReference>
<dbReference type="PANTHER" id="PTHR36509">
    <property type="entry name" value="BLL3101 PROTEIN"/>
    <property type="match status" value="1"/>
</dbReference>
<dbReference type="SUPFAM" id="SSF160935">
    <property type="entry name" value="VPA0735-like"/>
    <property type="match status" value="1"/>
</dbReference>
<dbReference type="Gene3D" id="2.60.120.600">
    <property type="entry name" value="Domain of unknown function DUF1214, C-terminal domain"/>
    <property type="match status" value="1"/>
</dbReference>
<dbReference type="Pfam" id="PF06863">
    <property type="entry name" value="DUF1254"/>
    <property type="match status" value="1"/>
</dbReference>
<dbReference type="Gene3D" id="2.60.40.1610">
    <property type="entry name" value="Domain of unknown function DUF1254"/>
    <property type="match status" value="1"/>
</dbReference>
<evidence type="ECO:0000259" key="2">
    <source>
        <dbReference type="Pfam" id="PF06742"/>
    </source>
</evidence>
<dbReference type="KEGG" id="nja:NSJP_2904"/>
<dbReference type="AlphaFoldDB" id="A0A1W1I825"/>
<dbReference type="Pfam" id="PF06742">
    <property type="entry name" value="DUF1214"/>
    <property type="match status" value="1"/>
</dbReference>
<feature type="domain" description="DUF1254" evidence="3">
    <location>
        <begin position="90"/>
        <end position="201"/>
    </location>
</feature>
<dbReference type="InterPro" id="IPR037049">
    <property type="entry name" value="DUF1214_C_sf"/>
</dbReference>
<dbReference type="Gene3D" id="1.10.3360.10">
    <property type="entry name" value="VPA0735-like domain"/>
    <property type="match status" value="1"/>
</dbReference>
<keyword evidence="1" id="KW-0732">Signal</keyword>
<keyword evidence="5" id="KW-1185">Reference proteome</keyword>
<dbReference type="PANTHER" id="PTHR36509:SF3">
    <property type="entry name" value="SIGNAL PEPTIDE PROTEIN"/>
    <property type="match status" value="1"/>
</dbReference>
<organism evidence="4 5">
    <name type="scientific">Nitrospira japonica</name>
    <dbReference type="NCBI Taxonomy" id="1325564"/>
    <lineage>
        <taxon>Bacteria</taxon>
        <taxon>Pseudomonadati</taxon>
        <taxon>Nitrospirota</taxon>
        <taxon>Nitrospiria</taxon>
        <taxon>Nitrospirales</taxon>
        <taxon>Nitrospiraceae</taxon>
        <taxon>Nitrospira</taxon>
    </lineage>
</organism>
<dbReference type="InterPro" id="IPR010679">
    <property type="entry name" value="DUF1254"/>
</dbReference>
<feature type="domain" description="DUF1214" evidence="2">
    <location>
        <begin position="356"/>
        <end position="461"/>
    </location>
</feature>
<evidence type="ECO:0000313" key="4">
    <source>
        <dbReference type="EMBL" id="SLM49071.1"/>
    </source>
</evidence>
<accession>A0A1W1I825</accession>
<dbReference type="EMBL" id="LT828648">
    <property type="protein sequence ID" value="SLM49071.1"/>
    <property type="molecule type" value="Genomic_DNA"/>
</dbReference>
<reference evidence="4 5" key="1">
    <citation type="submission" date="2017-03" db="EMBL/GenBank/DDBJ databases">
        <authorList>
            <person name="Afonso C.L."/>
            <person name="Miller P.J."/>
            <person name="Scott M.A."/>
            <person name="Spackman E."/>
            <person name="Goraichik I."/>
            <person name="Dimitrov K.M."/>
            <person name="Suarez D.L."/>
            <person name="Swayne D.E."/>
        </authorList>
    </citation>
    <scope>NUCLEOTIDE SEQUENCE [LARGE SCALE GENOMIC DNA]</scope>
    <source>
        <strain evidence="4">Genome sequencing of Nitrospira japonica strain NJ11</strain>
    </source>
</reference>